<sequence>MLYLLSIHLFLLSVLMDRGPTIIDIAQHDMNLNNKAVLEKANAAITEGDHEGFLSFCTEDTEWAFVGDKTLHGKEAVRQYMAKEYLEPPNFMVEHLIAEGDFVTAIGKIRMKNKDGETVVYAYCDVWRFRDGKMAELKAFVIETESK</sequence>
<protein>
    <submittedName>
        <fullName evidence="2">Ketosteroid isomerase-related protein</fullName>
    </submittedName>
</protein>
<dbReference type="EMBL" id="FQUQ01000001">
    <property type="protein sequence ID" value="SHE41563.1"/>
    <property type="molecule type" value="Genomic_DNA"/>
</dbReference>
<dbReference type="Gene3D" id="3.10.450.50">
    <property type="match status" value="1"/>
</dbReference>
<accession>A0A1M4TAU3</accession>
<keyword evidence="2" id="KW-0413">Isomerase</keyword>
<keyword evidence="3" id="KW-1185">Reference proteome</keyword>
<dbReference type="PANTHER" id="PTHR41252">
    <property type="entry name" value="BLR2505 PROTEIN"/>
    <property type="match status" value="1"/>
</dbReference>
<dbReference type="AlphaFoldDB" id="A0A1M4TAU3"/>
<dbReference type="Proteomes" id="UP000184287">
    <property type="component" value="Unassembled WGS sequence"/>
</dbReference>
<organism evidence="2 3">
    <name type="scientific">Pedobacter caeni</name>
    <dbReference type="NCBI Taxonomy" id="288992"/>
    <lineage>
        <taxon>Bacteria</taxon>
        <taxon>Pseudomonadati</taxon>
        <taxon>Bacteroidota</taxon>
        <taxon>Sphingobacteriia</taxon>
        <taxon>Sphingobacteriales</taxon>
        <taxon>Sphingobacteriaceae</taxon>
        <taxon>Pedobacter</taxon>
    </lineage>
</organism>
<feature type="domain" description="SnoaL-like" evidence="1">
    <location>
        <begin position="40"/>
        <end position="136"/>
    </location>
</feature>
<evidence type="ECO:0000259" key="1">
    <source>
        <dbReference type="Pfam" id="PF12680"/>
    </source>
</evidence>
<dbReference type="SUPFAM" id="SSF54427">
    <property type="entry name" value="NTF2-like"/>
    <property type="match status" value="1"/>
</dbReference>
<reference evidence="3" key="1">
    <citation type="submission" date="2016-11" db="EMBL/GenBank/DDBJ databases">
        <authorList>
            <person name="Varghese N."/>
            <person name="Submissions S."/>
        </authorList>
    </citation>
    <scope>NUCLEOTIDE SEQUENCE [LARGE SCALE GENOMIC DNA]</scope>
    <source>
        <strain evidence="3">DSM 16990</strain>
    </source>
</reference>
<dbReference type="STRING" id="288992.SAMN04488522_101138"/>
<dbReference type="GO" id="GO:0016853">
    <property type="term" value="F:isomerase activity"/>
    <property type="evidence" value="ECO:0007669"/>
    <property type="project" value="UniProtKB-KW"/>
</dbReference>
<dbReference type="Pfam" id="PF12680">
    <property type="entry name" value="SnoaL_2"/>
    <property type="match status" value="1"/>
</dbReference>
<evidence type="ECO:0000313" key="2">
    <source>
        <dbReference type="EMBL" id="SHE41563.1"/>
    </source>
</evidence>
<proteinExistence type="predicted"/>
<dbReference type="PANTHER" id="PTHR41252:SF1">
    <property type="entry name" value="BLR2505 PROTEIN"/>
    <property type="match status" value="1"/>
</dbReference>
<evidence type="ECO:0000313" key="3">
    <source>
        <dbReference type="Proteomes" id="UP000184287"/>
    </source>
</evidence>
<gene>
    <name evidence="2" type="ORF">SAMN04488522_101138</name>
</gene>
<dbReference type="InterPro" id="IPR037401">
    <property type="entry name" value="SnoaL-like"/>
</dbReference>
<name>A0A1M4TAU3_9SPHI</name>
<dbReference type="InterPro" id="IPR032710">
    <property type="entry name" value="NTF2-like_dom_sf"/>
</dbReference>